<feature type="transmembrane region" description="Helical" evidence="2">
    <location>
        <begin position="43"/>
        <end position="66"/>
    </location>
</feature>
<keyword evidence="2" id="KW-0472">Membrane</keyword>
<feature type="transmembrane region" description="Helical" evidence="2">
    <location>
        <begin position="6"/>
        <end position="31"/>
    </location>
</feature>
<feature type="transmembrane region" description="Helical" evidence="2">
    <location>
        <begin position="78"/>
        <end position="99"/>
    </location>
</feature>
<evidence type="ECO:0000256" key="1">
    <source>
        <dbReference type="SAM" id="MobiDB-lite"/>
    </source>
</evidence>
<feature type="transmembrane region" description="Helical" evidence="2">
    <location>
        <begin position="236"/>
        <end position="264"/>
    </location>
</feature>
<protein>
    <submittedName>
        <fullName evidence="3">Uncharacterized protein</fullName>
    </submittedName>
</protein>
<name>A0ABQ9YG87_9EUKA</name>
<keyword evidence="2" id="KW-1133">Transmembrane helix</keyword>
<organism evidence="3 4">
    <name type="scientific">Blattamonas nauphoetae</name>
    <dbReference type="NCBI Taxonomy" id="2049346"/>
    <lineage>
        <taxon>Eukaryota</taxon>
        <taxon>Metamonada</taxon>
        <taxon>Preaxostyla</taxon>
        <taxon>Oxymonadida</taxon>
        <taxon>Blattamonas</taxon>
    </lineage>
</organism>
<feature type="transmembrane region" description="Helical" evidence="2">
    <location>
        <begin position="187"/>
        <end position="207"/>
    </location>
</feature>
<dbReference type="EMBL" id="JARBJD010000009">
    <property type="protein sequence ID" value="KAK2962767.1"/>
    <property type="molecule type" value="Genomic_DNA"/>
</dbReference>
<accession>A0ABQ9YG87</accession>
<feature type="compositionally biased region" description="Basic residues" evidence="1">
    <location>
        <begin position="271"/>
        <end position="288"/>
    </location>
</feature>
<feature type="transmembrane region" description="Helical" evidence="2">
    <location>
        <begin position="111"/>
        <end position="134"/>
    </location>
</feature>
<evidence type="ECO:0000256" key="2">
    <source>
        <dbReference type="SAM" id="Phobius"/>
    </source>
</evidence>
<keyword evidence="2" id="KW-0812">Transmembrane</keyword>
<proteinExistence type="predicted"/>
<dbReference type="Proteomes" id="UP001281761">
    <property type="component" value="Unassembled WGS sequence"/>
</dbReference>
<sequence length="334" mass="38640">MYGRDFFPYAVLAILFGICLLIFAQVMFESFSLRKCTINWKKFLFCFSITFFLSFRVAGYVVPIPYGEFSCDFLNQQIPHYLLCLSWVFMAIWLSGSIFPSGIMKTRTKIILYVSIIVILVILFGISLGISIYVQFHEYNPLEDPPLTLITNCLLYSTINVSIVVVTSQLFRLTCLKTLPRALLSQIKILASICAIMLFVYMLRLVYSVLRLFQVNPFQKFFNTSMSNCIFTGKCIVYASLVACFQVVWEVIPTFLLIVMLFSLQRASRQQRKSTKKKPKTNRRKKKDRSSLHYSSSFSEASFYQDEHLPFLINSEDPSSYETFMGSYLVTYDT</sequence>
<evidence type="ECO:0000313" key="4">
    <source>
        <dbReference type="Proteomes" id="UP001281761"/>
    </source>
</evidence>
<comment type="caution">
    <text evidence="3">The sequence shown here is derived from an EMBL/GenBank/DDBJ whole genome shotgun (WGS) entry which is preliminary data.</text>
</comment>
<feature type="region of interest" description="Disordered" evidence="1">
    <location>
        <begin position="271"/>
        <end position="294"/>
    </location>
</feature>
<evidence type="ECO:0000313" key="3">
    <source>
        <dbReference type="EMBL" id="KAK2962767.1"/>
    </source>
</evidence>
<feature type="transmembrane region" description="Helical" evidence="2">
    <location>
        <begin position="154"/>
        <end position="175"/>
    </location>
</feature>
<gene>
    <name evidence="3" type="ORF">BLNAU_2200</name>
</gene>
<keyword evidence="4" id="KW-1185">Reference proteome</keyword>
<reference evidence="3 4" key="1">
    <citation type="journal article" date="2022" name="bioRxiv">
        <title>Genomics of Preaxostyla Flagellates Illuminates Evolutionary Transitions and the Path Towards Mitochondrial Loss.</title>
        <authorList>
            <person name="Novak L.V.F."/>
            <person name="Treitli S.C."/>
            <person name="Pyrih J."/>
            <person name="Halakuc P."/>
            <person name="Pipaliya S.V."/>
            <person name="Vacek V."/>
            <person name="Brzon O."/>
            <person name="Soukal P."/>
            <person name="Eme L."/>
            <person name="Dacks J.B."/>
            <person name="Karnkowska A."/>
            <person name="Elias M."/>
            <person name="Hampl V."/>
        </authorList>
    </citation>
    <scope>NUCLEOTIDE SEQUENCE [LARGE SCALE GENOMIC DNA]</scope>
    <source>
        <strain evidence="3">NAU3</strain>
        <tissue evidence="3">Gut</tissue>
    </source>
</reference>